<evidence type="ECO:0000313" key="2">
    <source>
        <dbReference type="EMBL" id="GAA3954832.1"/>
    </source>
</evidence>
<proteinExistence type="predicted"/>
<sequence>MPCAAAGPTRKGPTRKGPTRKGPTRKDLSRKGDPVQVPCRIRDFPEADSGTGTLLTDDPPGGAAHQDDQ</sequence>
<organism evidence="2 3">
    <name type="scientific">Streptomyces marokkonensis</name>
    <dbReference type="NCBI Taxonomy" id="324855"/>
    <lineage>
        <taxon>Bacteria</taxon>
        <taxon>Bacillati</taxon>
        <taxon>Actinomycetota</taxon>
        <taxon>Actinomycetes</taxon>
        <taxon>Kitasatosporales</taxon>
        <taxon>Streptomycetaceae</taxon>
        <taxon>Streptomyces</taxon>
    </lineage>
</organism>
<dbReference type="Proteomes" id="UP001500034">
    <property type="component" value="Unassembled WGS sequence"/>
</dbReference>
<protein>
    <submittedName>
        <fullName evidence="2">Uncharacterized protein</fullName>
    </submittedName>
</protein>
<feature type="compositionally biased region" description="Basic residues" evidence="1">
    <location>
        <begin position="12"/>
        <end position="23"/>
    </location>
</feature>
<feature type="region of interest" description="Disordered" evidence="1">
    <location>
        <begin position="1"/>
        <end position="69"/>
    </location>
</feature>
<keyword evidence="3" id="KW-1185">Reference proteome</keyword>
<dbReference type="EMBL" id="BAABCQ010000006">
    <property type="protein sequence ID" value="GAA3954832.1"/>
    <property type="molecule type" value="Genomic_DNA"/>
</dbReference>
<feature type="compositionally biased region" description="Basic and acidic residues" evidence="1">
    <location>
        <begin position="24"/>
        <end position="33"/>
    </location>
</feature>
<evidence type="ECO:0000313" key="3">
    <source>
        <dbReference type="Proteomes" id="UP001500034"/>
    </source>
</evidence>
<evidence type="ECO:0000256" key="1">
    <source>
        <dbReference type="SAM" id="MobiDB-lite"/>
    </source>
</evidence>
<reference evidence="3" key="1">
    <citation type="journal article" date="2019" name="Int. J. Syst. Evol. Microbiol.">
        <title>The Global Catalogue of Microorganisms (GCM) 10K type strain sequencing project: providing services to taxonomists for standard genome sequencing and annotation.</title>
        <authorList>
            <consortium name="The Broad Institute Genomics Platform"/>
            <consortium name="The Broad Institute Genome Sequencing Center for Infectious Disease"/>
            <person name="Wu L."/>
            <person name="Ma J."/>
        </authorList>
    </citation>
    <scope>NUCLEOTIDE SEQUENCE [LARGE SCALE GENOMIC DNA]</scope>
    <source>
        <strain evidence="3">JCM 17027</strain>
    </source>
</reference>
<comment type="caution">
    <text evidence="2">The sequence shown here is derived from an EMBL/GenBank/DDBJ whole genome shotgun (WGS) entry which is preliminary data.</text>
</comment>
<gene>
    <name evidence="2" type="ORF">GCM10022384_05300</name>
</gene>
<name>A0ABP7NV66_9ACTN</name>
<accession>A0ABP7NV66</accession>